<proteinExistence type="predicted"/>
<dbReference type="RefSeq" id="WP_079513292.1">
    <property type="nucleotide sequence ID" value="NZ_FUYL01000009.1"/>
</dbReference>
<evidence type="ECO:0000256" key="1">
    <source>
        <dbReference type="SAM" id="Phobius"/>
    </source>
</evidence>
<keyword evidence="1" id="KW-0812">Transmembrane</keyword>
<feature type="transmembrane region" description="Helical" evidence="1">
    <location>
        <begin position="107"/>
        <end position="125"/>
    </location>
</feature>
<dbReference type="Proteomes" id="UP000190339">
    <property type="component" value="Unassembled WGS sequence"/>
</dbReference>
<evidence type="ECO:0000313" key="2">
    <source>
        <dbReference type="EMBL" id="SKB70074.1"/>
    </source>
</evidence>
<dbReference type="AlphaFoldDB" id="A0A1T5DED8"/>
<dbReference type="OrthoDB" id="1442037at2"/>
<keyword evidence="1" id="KW-0472">Membrane</keyword>
<name>A0A1T5DED8_9FLAO</name>
<dbReference type="EMBL" id="FUYL01000009">
    <property type="protein sequence ID" value="SKB70074.1"/>
    <property type="molecule type" value="Genomic_DNA"/>
</dbReference>
<dbReference type="STRING" id="561365.SAMN05660866_02864"/>
<gene>
    <name evidence="2" type="ORF">SAMN05660866_02864</name>
</gene>
<reference evidence="3" key="1">
    <citation type="submission" date="2017-02" db="EMBL/GenBank/DDBJ databases">
        <authorList>
            <person name="Varghese N."/>
            <person name="Submissions S."/>
        </authorList>
    </citation>
    <scope>NUCLEOTIDE SEQUENCE [LARGE SCALE GENOMIC DNA]</scope>
    <source>
        <strain evidence="3">DSM 23546</strain>
    </source>
</reference>
<accession>A0A1T5DED8</accession>
<evidence type="ECO:0000313" key="3">
    <source>
        <dbReference type="Proteomes" id="UP000190339"/>
    </source>
</evidence>
<feature type="transmembrane region" description="Helical" evidence="1">
    <location>
        <begin position="6"/>
        <end position="25"/>
    </location>
</feature>
<feature type="transmembrane region" description="Helical" evidence="1">
    <location>
        <begin position="70"/>
        <end position="87"/>
    </location>
</feature>
<feature type="transmembrane region" description="Helical" evidence="1">
    <location>
        <begin position="45"/>
        <end position="64"/>
    </location>
</feature>
<keyword evidence="1" id="KW-1133">Transmembrane helix</keyword>
<keyword evidence="3" id="KW-1185">Reference proteome</keyword>
<protein>
    <submittedName>
        <fullName evidence="2">Uncharacterized protein</fullName>
    </submittedName>
</protein>
<organism evidence="2 3">
    <name type="scientific">Maribacter arcticus</name>
    <dbReference type="NCBI Taxonomy" id="561365"/>
    <lineage>
        <taxon>Bacteria</taxon>
        <taxon>Pseudomonadati</taxon>
        <taxon>Bacteroidota</taxon>
        <taxon>Flavobacteriia</taxon>
        <taxon>Flavobacteriales</taxon>
        <taxon>Flavobacteriaceae</taxon>
        <taxon>Maribacter</taxon>
    </lineage>
</organism>
<sequence length="128" mass="14173">MITAAKLIILLFGGFIIAVGFRMLFTPEKARLMLQKAGSTNFINYGEITFRLIIGIALVAYSANAKFPEAFSIFGWFMSITALLLYLAPKKLHHAFSMKCANLLKPLVMQLLAPFALLLGVLIIYSTI</sequence>